<keyword evidence="2 3" id="KW-0732">Signal</keyword>
<dbReference type="Gene3D" id="3.40.50.2300">
    <property type="match status" value="2"/>
</dbReference>
<evidence type="ECO:0000256" key="2">
    <source>
        <dbReference type="ARBA" id="ARBA00022729"/>
    </source>
</evidence>
<feature type="signal peptide" evidence="3">
    <location>
        <begin position="1"/>
        <end position="31"/>
    </location>
</feature>
<sequence length="420" mass="43946">MRRASINLNWRQHAALALAVALLAGCSTRPAGTSNTSGGLATGPGVTDQVIRLGVLSDRTGAFAGPGKSIEQGRMLYWEQKNKEGGVCHRRVEFTVKDHGYDTQNAVTAYSQVKNDVLALDELLGSPMIAALLPSLSRDQMLAFAASWSSNLLSNPYVLITGATYDIEMINGVSWLADNRGLARGDKIGHIFLEGDFGENALAGSRAAAKNLGLSLLEHKVKPTDADLTGQITALRSAGAKFVLLSITPAQTASAVSVAEATGYDATFLGSTPTFSPALLSGPARPALEKRLLVATSIAPFSATEPGPTRVRAAFATTYAGQQQSSYVMYGYAQGEIMARILETACANGDLTRAGVLKAFQSLSDVRTDGLVAPLNYSKAGQIPARETYLVRPDAAAAGGTTSVAPLFAAPLATNYHPGG</sequence>
<dbReference type="Proteomes" id="UP001501470">
    <property type="component" value="Unassembled WGS sequence"/>
</dbReference>
<reference evidence="6" key="1">
    <citation type="journal article" date="2019" name="Int. J. Syst. Evol. Microbiol.">
        <title>The Global Catalogue of Microorganisms (GCM) 10K type strain sequencing project: providing services to taxonomists for standard genome sequencing and annotation.</title>
        <authorList>
            <consortium name="The Broad Institute Genomics Platform"/>
            <consortium name="The Broad Institute Genome Sequencing Center for Infectious Disease"/>
            <person name="Wu L."/>
            <person name="Ma J."/>
        </authorList>
    </citation>
    <scope>NUCLEOTIDE SEQUENCE [LARGE SCALE GENOMIC DNA]</scope>
    <source>
        <strain evidence="6">JCM 15933</strain>
    </source>
</reference>
<evidence type="ECO:0000313" key="6">
    <source>
        <dbReference type="Proteomes" id="UP001501470"/>
    </source>
</evidence>
<dbReference type="InterPro" id="IPR028081">
    <property type="entry name" value="Leu-bd"/>
</dbReference>
<evidence type="ECO:0000256" key="3">
    <source>
        <dbReference type="SAM" id="SignalP"/>
    </source>
</evidence>
<evidence type="ECO:0000259" key="4">
    <source>
        <dbReference type="Pfam" id="PF13458"/>
    </source>
</evidence>
<proteinExistence type="inferred from homology"/>
<name>A0ABP4PIG6_9ACTN</name>
<gene>
    <name evidence="5" type="ORF">GCM10009827_119290</name>
</gene>
<dbReference type="InterPro" id="IPR028082">
    <property type="entry name" value="Peripla_BP_I"/>
</dbReference>
<organism evidence="5 6">
    <name type="scientific">Dactylosporangium maewongense</name>
    <dbReference type="NCBI Taxonomy" id="634393"/>
    <lineage>
        <taxon>Bacteria</taxon>
        <taxon>Bacillati</taxon>
        <taxon>Actinomycetota</taxon>
        <taxon>Actinomycetes</taxon>
        <taxon>Micromonosporales</taxon>
        <taxon>Micromonosporaceae</taxon>
        <taxon>Dactylosporangium</taxon>
    </lineage>
</organism>
<accession>A0ABP4PIG6</accession>
<evidence type="ECO:0000256" key="1">
    <source>
        <dbReference type="ARBA" id="ARBA00010062"/>
    </source>
</evidence>
<dbReference type="Pfam" id="PF13458">
    <property type="entry name" value="Peripla_BP_6"/>
    <property type="match status" value="1"/>
</dbReference>
<dbReference type="PANTHER" id="PTHR47235:SF1">
    <property type="entry name" value="BLR6548 PROTEIN"/>
    <property type="match status" value="1"/>
</dbReference>
<dbReference type="SUPFAM" id="SSF53822">
    <property type="entry name" value="Periplasmic binding protein-like I"/>
    <property type="match status" value="1"/>
</dbReference>
<comment type="caution">
    <text evidence="5">The sequence shown here is derived from an EMBL/GenBank/DDBJ whole genome shotgun (WGS) entry which is preliminary data.</text>
</comment>
<evidence type="ECO:0000313" key="5">
    <source>
        <dbReference type="EMBL" id="GAA1577648.1"/>
    </source>
</evidence>
<feature type="domain" description="Leucine-binding protein" evidence="4">
    <location>
        <begin position="51"/>
        <end position="394"/>
    </location>
</feature>
<keyword evidence="6" id="KW-1185">Reference proteome</keyword>
<protein>
    <submittedName>
        <fullName evidence="5">ABC transporter substrate-binding protein</fullName>
    </submittedName>
</protein>
<dbReference type="PROSITE" id="PS51257">
    <property type="entry name" value="PROKAR_LIPOPROTEIN"/>
    <property type="match status" value="1"/>
</dbReference>
<comment type="similarity">
    <text evidence="1">Belongs to the leucine-binding protein family.</text>
</comment>
<feature type="chain" id="PRO_5045359007" evidence="3">
    <location>
        <begin position="32"/>
        <end position="420"/>
    </location>
</feature>
<dbReference type="EMBL" id="BAAAQD010000067">
    <property type="protein sequence ID" value="GAA1577648.1"/>
    <property type="molecule type" value="Genomic_DNA"/>
</dbReference>
<dbReference type="PANTHER" id="PTHR47235">
    <property type="entry name" value="BLR6548 PROTEIN"/>
    <property type="match status" value="1"/>
</dbReference>